<keyword evidence="2 6" id="KW-0312">Gluconeogenesis</keyword>
<comment type="subcellular location">
    <subcellularLocation>
        <location evidence="6">Cytoplasm</location>
    </subcellularLocation>
</comment>
<evidence type="ECO:0000256" key="6">
    <source>
        <dbReference type="HAMAP-Rule" id="MF_00473"/>
    </source>
</evidence>
<dbReference type="GO" id="GO:0097367">
    <property type="term" value="F:carbohydrate derivative binding"/>
    <property type="evidence" value="ECO:0007669"/>
    <property type="project" value="InterPro"/>
</dbReference>
<evidence type="ECO:0000256" key="1">
    <source>
        <dbReference type="ARBA" id="ARBA00006604"/>
    </source>
</evidence>
<dbReference type="PANTHER" id="PTHR11469">
    <property type="entry name" value="GLUCOSE-6-PHOSPHATE ISOMERASE"/>
    <property type="match status" value="1"/>
</dbReference>
<keyword evidence="9" id="KW-1185">Reference proteome</keyword>
<comment type="catalytic activity">
    <reaction evidence="6 7">
        <text>alpha-D-glucose 6-phosphate = beta-D-fructose 6-phosphate</text>
        <dbReference type="Rhea" id="RHEA:11816"/>
        <dbReference type="ChEBI" id="CHEBI:57634"/>
        <dbReference type="ChEBI" id="CHEBI:58225"/>
        <dbReference type="EC" id="5.3.1.9"/>
    </reaction>
</comment>
<dbReference type="Proteomes" id="UP000070560">
    <property type="component" value="Chromosome"/>
</dbReference>
<evidence type="ECO:0000256" key="2">
    <source>
        <dbReference type="ARBA" id="ARBA00022432"/>
    </source>
</evidence>
<dbReference type="InterPro" id="IPR035476">
    <property type="entry name" value="SIS_PGI_1"/>
</dbReference>
<dbReference type="RefSeq" id="WP_066060056.1">
    <property type="nucleotide sequence ID" value="NZ_CP013015.1"/>
</dbReference>
<accession>A0A7U4QI69</accession>
<dbReference type="GO" id="GO:0005829">
    <property type="term" value="C:cytosol"/>
    <property type="evidence" value="ECO:0007669"/>
    <property type="project" value="TreeGrafter"/>
</dbReference>
<dbReference type="Gene3D" id="3.40.50.10490">
    <property type="entry name" value="Glucose-6-phosphate isomerase like protein, domain 1"/>
    <property type="match status" value="2"/>
</dbReference>
<proteinExistence type="inferred from homology"/>
<gene>
    <name evidence="6 8" type="primary">pgi</name>
    <name evidence="8" type="ORF">HS1_000011</name>
</gene>
<dbReference type="FunFam" id="3.40.50.10490:FF:000016">
    <property type="entry name" value="Glucose-6-phosphate isomerase"/>
    <property type="match status" value="1"/>
</dbReference>
<dbReference type="SUPFAM" id="SSF53697">
    <property type="entry name" value="SIS domain"/>
    <property type="match status" value="1"/>
</dbReference>
<keyword evidence="3 6" id="KW-0963">Cytoplasm</keyword>
<evidence type="ECO:0000313" key="9">
    <source>
        <dbReference type="Proteomes" id="UP000070560"/>
    </source>
</evidence>
<dbReference type="UniPathway" id="UPA00138"/>
<comment type="pathway">
    <text evidence="6">Carbohydrate biosynthesis; gluconeogenesis.</text>
</comment>
<dbReference type="PROSITE" id="PS51463">
    <property type="entry name" value="P_GLUCOSE_ISOMERASE_3"/>
    <property type="match status" value="1"/>
</dbReference>
<dbReference type="EMBL" id="CP013015">
    <property type="protein sequence ID" value="AMM39818.1"/>
    <property type="molecule type" value="Genomic_DNA"/>
</dbReference>
<dbReference type="InterPro" id="IPR001672">
    <property type="entry name" value="G6P_Isomerase"/>
</dbReference>
<evidence type="ECO:0000256" key="3">
    <source>
        <dbReference type="ARBA" id="ARBA00022490"/>
    </source>
</evidence>
<dbReference type="GO" id="GO:0006096">
    <property type="term" value="P:glycolytic process"/>
    <property type="evidence" value="ECO:0007669"/>
    <property type="project" value="UniProtKB-UniRule"/>
</dbReference>
<dbReference type="UniPathway" id="UPA00109">
    <property type="reaction ID" value="UER00181"/>
</dbReference>
<comment type="similarity">
    <text evidence="1 6 7">Belongs to the GPI family.</text>
</comment>
<dbReference type="GO" id="GO:0004347">
    <property type="term" value="F:glucose-6-phosphate isomerase activity"/>
    <property type="evidence" value="ECO:0007669"/>
    <property type="project" value="UniProtKB-UniRule"/>
</dbReference>
<evidence type="ECO:0000256" key="7">
    <source>
        <dbReference type="RuleBase" id="RU000612"/>
    </source>
</evidence>
<dbReference type="InterPro" id="IPR035482">
    <property type="entry name" value="SIS_PGI_2"/>
</dbReference>
<protein>
    <recommendedName>
        <fullName evidence="6">Glucose-6-phosphate isomerase</fullName>
        <shortName evidence="6">GPI</shortName>
        <ecNumber evidence="6">5.3.1.9</ecNumber>
    </recommendedName>
    <alternativeName>
        <fullName evidence="6">Phosphoglucose isomerase</fullName>
        <shortName evidence="6">PGI</shortName>
    </alternativeName>
    <alternativeName>
        <fullName evidence="6">Phosphohexose isomerase</fullName>
        <shortName evidence="6">PHI</shortName>
    </alternativeName>
</protein>
<sequence>MLVYDYSNLIEENIGKEGISSNFLETNKGLLQEIDNEIKAKRQDGSFGFMELPFHQPELNEIKKMASDARKKWENIIVLGIGGSSLGAMAIHQALHHPFYNLLNAEKRNGYPRIFFMDNVDPELVQGILDVVDIKHTLFLVISKSGKTAETLSHFLFFLEKVRKQGDPIKQIIIITDPEKGPLREIARSEGFLTFSVPPNVGGRYSVLSAVGLVPVAFLGIDIDALLAGAQAMAKRCETIENPAYLFALIQFLFLQKGKNIHVMFPYAQALLGMADWWRQLWAESLGKEGNGPTPVKALGVTDQHSQLQLYMDGPRDKIITFITVKDYGNDVFIPHSFKDFPDLAYLGGHTFNELIQAEQLATEVALTKAGCPNGKFVLDNIDAFTLGEFIYCLELATVSCGLFMGINPLNQPGVELGKRYTRALMGEPHFQEEKREIETLKCVHAKV</sequence>
<name>A0A7U4QI69_DESA2</name>
<feature type="active site" description="Proton donor" evidence="6">
    <location>
        <position position="284"/>
    </location>
</feature>
<dbReference type="InterPro" id="IPR046348">
    <property type="entry name" value="SIS_dom_sf"/>
</dbReference>
<organism evidence="8 9">
    <name type="scientific">Desulfofervidus auxilii</name>
    <dbReference type="NCBI Taxonomy" id="1621989"/>
    <lineage>
        <taxon>Bacteria</taxon>
        <taxon>Pseudomonadati</taxon>
        <taxon>Thermodesulfobacteriota</taxon>
        <taxon>Candidatus Desulfofervidia</taxon>
        <taxon>Candidatus Desulfofervidales</taxon>
        <taxon>Candidatus Desulfofervidaceae</taxon>
        <taxon>Candidatus Desulfofervidus</taxon>
    </lineage>
</organism>
<evidence type="ECO:0000256" key="4">
    <source>
        <dbReference type="ARBA" id="ARBA00023152"/>
    </source>
</evidence>
<dbReference type="PANTHER" id="PTHR11469:SF1">
    <property type="entry name" value="GLUCOSE-6-PHOSPHATE ISOMERASE"/>
    <property type="match status" value="1"/>
</dbReference>
<dbReference type="KEGG" id="daw:HS1_000011"/>
<dbReference type="Pfam" id="PF00342">
    <property type="entry name" value="PGI"/>
    <property type="match status" value="1"/>
</dbReference>
<keyword evidence="4 6" id="KW-0324">Glycolysis</keyword>
<reference evidence="8 9" key="1">
    <citation type="submission" date="2015-10" db="EMBL/GenBank/DDBJ databases">
        <title>Candidatus Desulfofervidus auxilii, a hydrogenotrophic sulfate-reducing bacterium involved in the thermophilic anaerobic oxidation of methane.</title>
        <authorList>
            <person name="Krukenberg V."/>
            <person name="Richter M."/>
            <person name="Wegener G."/>
        </authorList>
    </citation>
    <scope>NUCLEOTIDE SEQUENCE [LARGE SCALE GENOMIC DNA]</scope>
    <source>
        <strain evidence="8 9">HS1</strain>
    </source>
</reference>
<feature type="active site" evidence="6">
    <location>
        <position position="419"/>
    </location>
</feature>
<dbReference type="CDD" id="cd05015">
    <property type="entry name" value="SIS_PGI_1"/>
    <property type="match status" value="1"/>
</dbReference>
<keyword evidence="5 6" id="KW-0413">Isomerase</keyword>
<dbReference type="GO" id="GO:0048029">
    <property type="term" value="F:monosaccharide binding"/>
    <property type="evidence" value="ECO:0007669"/>
    <property type="project" value="TreeGrafter"/>
</dbReference>
<dbReference type="SMR" id="A0A7U4QI69"/>
<comment type="pathway">
    <text evidence="6 7">Carbohydrate degradation; glycolysis; D-glyceraldehyde 3-phosphate and glycerone phosphate from D-glucose: step 2/4.</text>
</comment>
<dbReference type="AlphaFoldDB" id="A0A7U4QI69"/>
<dbReference type="GO" id="GO:0006094">
    <property type="term" value="P:gluconeogenesis"/>
    <property type="evidence" value="ECO:0007669"/>
    <property type="project" value="UniProtKB-UniRule"/>
</dbReference>
<dbReference type="PRINTS" id="PR00662">
    <property type="entry name" value="G6PISOMERASE"/>
</dbReference>
<dbReference type="OrthoDB" id="140919at2"/>
<dbReference type="CDD" id="cd05016">
    <property type="entry name" value="SIS_PGI_2"/>
    <property type="match status" value="1"/>
</dbReference>
<dbReference type="HAMAP" id="MF_00473">
    <property type="entry name" value="G6P_isomerase"/>
    <property type="match status" value="1"/>
</dbReference>
<dbReference type="GO" id="GO:0051156">
    <property type="term" value="P:glucose 6-phosphate metabolic process"/>
    <property type="evidence" value="ECO:0007669"/>
    <property type="project" value="TreeGrafter"/>
</dbReference>
<evidence type="ECO:0000256" key="5">
    <source>
        <dbReference type="ARBA" id="ARBA00023235"/>
    </source>
</evidence>
<feature type="active site" evidence="6">
    <location>
        <position position="305"/>
    </location>
</feature>
<comment type="function">
    <text evidence="6">Catalyzes the reversible isomerization of glucose-6-phosphate to fructose-6-phosphate.</text>
</comment>
<evidence type="ECO:0000313" key="8">
    <source>
        <dbReference type="EMBL" id="AMM39818.1"/>
    </source>
</evidence>
<dbReference type="EC" id="5.3.1.9" evidence="6"/>